<gene>
    <name evidence="1" type="ORF">HPB49_009018</name>
</gene>
<sequence length="322" mass="36126">MGRTSRCVLIHFMAEELPPSVKMFGILYAVFNFRPKVEACVNCRQVGHRRDVCPLPNRLTCPGCGLKHPADHPCTPECVVCGDAHMTGDRACKKRFQRGNSRPSRPRQTQQQQKQQHEFQLEKESFPRIEDRNRGGGSKSPGRSESWSRDPGSQSGKVSWAEQAFRSSRAHSESRENSKTQETIERLTRENKELKQQLALVLERLSTLTAPPPTPCPSLPISTSTSESDMAAQSETDPTGSTPQPAKKKRTQPPESSDEDPKCTSQKIRKEHRELKQKVDLGFTQIAERFNKIENILDMLVARIPPLEALPQSPPSQALSQP</sequence>
<protein>
    <submittedName>
        <fullName evidence="1">Uncharacterized protein</fullName>
    </submittedName>
</protein>
<evidence type="ECO:0000313" key="1">
    <source>
        <dbReference type="EMBL" id="KAH7937222.1"/>
    </source>
</evidence>
<reference evidence="1" key="1">
    <citation type="submission" date="2020-05" db="EMBL/GenBank/DDBJ databases">
        <title>Large-scale comparative analyses of tick genomes elucidate their genetic diversity and vector capacities.</title>
        <authorList>
            <person name="Jia N."/>
            <person name="Wang J."/>
            <person name="Shi W."/>
            <person name="Du L."/>
            <person name="Sun Y."/>
            <person name="Zhan W."/>
            <person name="Jiang J."/>
            <person name="Wang Q."/>
            <person name="Zhang B."/>
            <person name="Ji P."/>
            <person name="Sakyi L.B."/>
            <person name="Cui X."/>
            <person name="Yuan T."/>
            <person name="Jiang B."/>
            <person name="Yang W."/>
            <person name="Lam T.T.-Y."/>
            <person name="Chang Q."/>
            <person name="Ding S."/>
            <person name="Wang X."/>
            <person name="Zhu J."/>
            <person name="Ruan X."/>
            <person name="Zhao L."/>
            <person name="Wei J."/>
            <person name="Que T."/>
            <person name="Du C."/>
            <person name="Cheng J."/>
            <person name="Dai P."/>
            <person name="Han X."/>
            <person name="Huang E."/>
            <person name="Gao Y."/>
            <person name="Liu J."/>
            <person name="Shao H."/>
            <person name="Ye R."/>
            <person name="Li L."/>
            <person name="Wei W."/>
            <person name="Wang X."/>
            <person name="Wang C."/>
            <person name="Yang T."/>
            <person name="Huo Q."/>
            <person name="Li W."/>
            <person name="Guo W."/>
            <person name="Chen H."/>
            <person name="Zhou L."/>
            <person name="Ni X."/>
            <person name="Tian J."/>
            <person name="Zhou Y."/>
            <person name="Sheng Y."/>
            <person name="Liu T."/>
            <person name="Pan Y."/>
            <person name="Xia L."/>
            <person name="Li J."/>
            <person name="Zhao F."/>
            <person name="Cao W."/>
        </authorList>
    </citation>
    <scope>NUCLEOTIDE SEQUENCE</scope>
    <source>
        <strain evidence="1">Dsil-2018</strain>
    </source>
</reference>
<dbReference type="EMBL" id="CM023477">
    <property type="protein sequence ID" value="KAH7937222.1"/>
    <property type="molecule type" value="Genomic_DNA"/>
</dbReference>
<keyword evidence="2" id="KW-1185">Reference proteome</keyword>
<evidence type="ECO:0000313" key="2">
    <source>
        <dbReference type="Proteomes" id="UP000821865"/>
    </source>
</evidence>
<name>A0ACB8C8L0_DERSI</name>
<organism evidence="1 2">
    <name type="scientific">Dermacentor silvarum</name>
    <name type="common">Tick</name>
    <dbReference type="NCBI Taxonomy" id="543639"/>
    <lineage>
        <taxon>Eukaryota</taxon>
        <taxon>Metazoa</taxon>
        <taxon>Ecdysozoa</taxon>
        <taxon>Arthropoda</taxon>
        <taxon>Chelicerata</taxon>
        <taxon>Arachnida</taxon>
        <taxon>Acari</taxon>
        <taxon>Parasitiformes</taxon>
        <taxon>Ixodida</taxon>
        <taxon>Ixodoidea</taxon>
        <taxon>Ixodidae</taxon>
        <taxon>Rhipicephalinae</taxon>
        <taxon>Dermacentor</taxon>
    </lineage>
</organism>
<comment type="caution">
    <text evidence="1">The sequence shown here is derived from an EMBL/GenBank/DDBJ whole genome shotgun (WGS) entry which is preliminary data.</text>
</comment>
<proteinExistence type="predicted"/>
<dbReference type="Proteomes" id="UP000821865">
    <property type="component" value="Chromosome 8"/>
</dbReference>
<accession>A0ACB8C8L0</accession>